<dbReference type="EMBL" id="PDKO01000011">
    <property type="protein sequence ID" value="RXJ61855.1"/>
    <property type="molecule type" value="Genomic_DNA"/>
</dbReference>
<keyword evidence="2" id="KW-0012">Acyltransferase</keyword>
<feature type="domain" description="N-acetyltransferase" evidence="4">
    <location>
        <begin position="21"/>
        <end position="175"/>
    </location>
</feature>
<keyword evidence="1 5" id="KW-0808">Transferase</keyword>
<reference evidence="5 6" key="1">
    <citation type="submission" date="2017-10" db="EMBL/GenBank/DDBJ databases">
        <title>Genomics of the genus Arcobacter.</title>
        <authorList>
            <person name="Perez-Cataluna A."/>
            <person name="Figueras M.J."/>
        </authorList>
    </citation>
    <scope>NUCLEOTIDE SEQUENCE [LARGE SCALE GENOMIC DNA]</scope>
    <source>
        <strain evidence="5 6">DSM 24636</strain>
    </source>
</reference>
<sequence length="179" mass="21071">MYYRIIDQDIKVFLSIPKFADELFSLTDKNRNFLRKWLPWLDSIKTKDDTKKFIILQLEKFSKGEALHQSIFYKENIVGVLGFNSIENGVGVIGYWLDKEHENLGIMTKCVKELIKLGFEYLELKKVEIHCATHNKKSQAIPKRLGFKEEKNLKKDAEKLEGVYYDQIIYSLKRDALVF</sequence>
<dbReference type="OrthoDB" id="5191051at2"/>
<evidence type="ECO:0000313" key="5">
    <source>
        <dbReference type="EMBL" id="RXJ61855.1"/>
    </source>
</evidence>
<dbReference type="InterPro" id="IPR000182">
    <property type="entry name" value="GNAT_dom"/>
</dbReference>
<dbReference type="GO" id="GO:0016747">
    <property type="term" value="F:acyltransferase activity, transferring groups other than amino-acyl groups"/>
    <property type="evidence" value="ECO:0007669"/>
    <property type="project" value="InterPro"/>
</dbReference>
<dbReference type="PANTHER" id="PTHR43792">
    <property type="entry name" value="GNAT FAMILY, PUTATIVE (AFU_ORTHOLOGUE AFUA_3G00765)-RELATED-RELATED"/>
    <property type="match status" value="1"/>
</dbReference>
<dbReference type="Pfam" id="PF13302">
    <property type="entry name" value="Acetyltransf_3"/>
    <property type="match status" value="1"/>
</dbReference>
<keyword evidence="6" id="KW-1185">Reference proteome</keyword>
<dbReference type="InterPro" id="IPR016181">
    <property type="entry name" value="Acyl_CoA_acyltransferase"/>
</dbReference>
<dbReference type="Gene3D" id="3.40.630.30">
    <property type="match status" value="1"/>
</dbReference>
<comment type="similarity">
    <text evidence="3">Belongs to the acetyltransferase family. RimJ subfamily.</text>
</comment>
<dbReference type="AlphaFoldDB" id="A0A4Q0XXQ8"/>
<protein>
    <submittedName>
        <fullName evidence="5">GNAT family N-acetyltransferase</fullName>
    </submittedName>
</protein>
<dbReference type="RefSeq" id="WP_129082631.1">
    <property type="nucleotide sequence ID" value="NZ_CP041070.1"/>
</dbReference>
<evidence type="ECO:0000313" key="6">
    <source>
        <dbReference type="Proteomes" id="UP000290191"/>
    </source>
</evidence>
<dbReference type="PANTHER" id="PTHR43792:SF8">
    <property type="entry name" value="[RIBOSOMAL PROTEIN US5]-ALANINE N-ACETYLTRANSFERASE"/>
    <property type="match status" value="1"/>
</dbReference>
<comment type="caution">
    <text evidence="5">The sequence shown here is derived from an EMBL/GenBank/DDBJ whole genome shotgun (WGS) entry which is preliminary data.</text>
</comment>
<proteinExistence type="inferred from homology"/>
<gene>
    <name evidence="5" type="ORF">CRV06_11780</name>
</gene>
<organism evidence="5 6">
    <name type="scientific">Halarcobacter anaerophilus</name>
    <dbReference type="NCBI Taxonomy" id="877500"/>
    <lineage>
        <taxon>Bacteria</taxon>
        <taxon>Pseudomonadati</taxon>
        <taxon>Campylobacterota</taxon>
        <taxon>Epsilonproteobacteria</taxon>
        <taxon>Campylobacterales</taxon>
        <taxon>Arcobacteraceae</taxon>
        <taxon>Halarcobacter</taxon>
    </lineage>
</organism>
<name>A0A4Q0XXQ8_9BACT</name>
<accession>A0A4Q0XXQ8</accession>
<dbReference type="SUPFAM" id="SSF55729">
    <property type="entry name" value="Acyl-CoA N-acyltransferases (Nat)"/>
    <property type="match status" value="1"/>
</dbReference>
<dbReference type="Proteomes" id="UP000290191">
    <property type="component" value="Unassembled WGS sequence"/>
</dbReference>
<dbReference type="PROSITE" id="PS51186">
    <property type="entry name" value="GNAT"/>
    <property type="match status" value="1"/>
</dbReference>
<evidence type="ECO:0000259" key="4">
    <source>
        <dbReference type="PROSITE" id="PS51186"/>
    </source>
</evidence>
<evidence type="ECO:0000256" key="3">
    <source>
        <dbReference type="ARBA" id="ARBA00038502"/>
    </source>
</evidence>
<dbReference type="InterPro" id="IPR051531">
    <property type="entry name" value="N-acetyltransferase"/>
</dbReference>
<evidence type="ECO:0000256" key="2">
    <source>
        <dbReference type="ARBA" id="ARBA00023315"/>
    </source>
</evidence>
<evidence type="ECO:0000256" key="1">
    <source>
        <dbReference type="ARBA" id="ARBA00022679"/>
    </source>
</evidence>